<dbReference type="Pfam" id="PF01585">
    <property type="entry name" value="G-patch"/>
    <property type="match status" value="1"/>
</dbReference>
<name>A0A6M2CWC7_RHIMP</name>
<feature type="domain" description="G-patch" evidence="5">
    <location>
        <begin position="72"/>
        <end position="121"/>
    </location>
</feature>
<evidence type="ECO:0000256" key="3">
    <source>
        <dbReference type="ARBA" id="ARBA00030688"/>
    </source>
</evidence>
<dbReference type="CDD" id="cd00590">
    <property type="entry name" value="RRM_SF"/>
    <property type="match status" value="1"/>
</dbReference>
<dbReference type="PANTHER" id="PTHR21032:SF0">
    <property type="entry name" value="G PATCH DOMAIN-CONTAINING PROTEIN 11"/>
    <property type="match status" value="1"/>
</dbReference>
<feature type="region of interest" description="Disordered" evidence="4">
    <location>
        <begin position="211"/>
        <end position="247"/>
    </location>
</feature>
<evidence type="ECO:0000313" key="6">
    <source>
        <dbReference type="EMBL" id="NOV38072.1"/>
    </source>
</evidence>
<dbReference type="InterPro" id="IPR025239">
    <property type="entry name" value="DUF4187"/>
</dbReference>
<dbReference type="PANTHER" id="PTHR21032">
    <property type="entry name" value="G PATCH DOMAIN-CONTAINING PROTEIN 11"/>
    <property type="match status" value="1"/>
</dbReference>
<dbReference type="AlphaFoldDB" id="A0A6M2CWC7"/>
<evidence type="ECO:0000259" key="5">
    <source>
        <dbReference type="PROSITE" id="PS50174"/>
    </source>
</evidence>
<feature type="compositionally biased region" description="Acidic residues" evidence="4">
    <location>
        <begin position="231"/>
        <end position="245"/>
    </location>
</feature>
<feature type="region of interest" description="Disordered" evidence="4">
    <location>
        <begin position="35"/>
        <end position="70"/>
    </location>
</feature>
<dbReference type="Pfam" id="PF13821">
    <property type="entry name" value="DUF4187"/>
    <property type="match status" value="1"/>
</dbReference>
<feature type="compositionally biased region" description="Basic and acidic residues" evidence="4">
    <location>
        <begin position="57"/>
        <end position="70"/>
    </location>
</feature>
<feature type="compositionally biased region" description="Acidic residues" evidence="4">
    <location>
        <begin position="319"/>
        <end position="371"/>
    </location>
</feature>
<dbReference type="GO" id="GO:0003676">
    <property type="term" value="F:nucleic acid binding"/>
    <property type="evidence" value="ECO:0007669"/>
    <property type="project" value="InterPro"/>
</dbReference>
<evidence type="ECO:0000256" key="1">
    <source>
        <dbReference type="ARBA" id="ARBA00007140"/>
    </source>
</evidence>
<reference evidence="6" key="1">
    <citation type="submission" date="2019-09" db="EMBL/GenBank/DDBJ databases">
        <title>Organ-specific transcriptomic study of the physiology of the cattle tick, Rhipicephalus microplus.</title>
        <authorList>
            <person name="Tirloni L."/>
            <person name="Braz G."/>
            <person name="Gandara A.C.P."/>
            <person name="Sabadin G.A."/>
            <person name="da Silva R.M."/>
            <person name="Guizzo M.G."/>
            <person name="Machado J.A."/>
            <person name="Costa E.P."/>
            <person name="Gomes H.F."/>
            <person name="Moraes J."/>
            <person name="Mota M.B.S."/>
            <person name="Mesquita R.D."/>
            <person name="Alvarenga P.H."/>
            <person name="Alves F."/>
            <person name="Seixas A."/>
            <person name="da Fonseca R.N."/>
            <person name="Fogaca A."/>
            <person name="Logullo C."/>
            <person name="Tanaka A."/>
            <person name="Daffre S."/>
            <person name="Termignoni C."/>
            <person name="Vaz I.S.Jr."/>
            <person name="Oliveira P.L."/>
            <person name="Ribeiro J.M."/>
        </authorList>
    </citation>
    <scope>NUCLEOTIDE SEQUENCE</scope>
    <source>
        <strain evidence="6">Porto Alegre</strain>
    </source>
</reference>
<dbReference type="InterPro" id="IPR039249">
    <property type="entry name" value="GPATCH11"/>
</dbReference>
<dbReference type="SUPFAM" id="SSF54928">
    <property type="entry name" value="RNA-binding domain, RBD"/>
    <property type="match status" value="1"/>
</dbReference>
<feature type="region of interest" description="Disordered" evidence="4">
    <location>
        <begin position="277"/>
        <end position="408"/>
    </location>
</feature>
<feature type="compositionally biased region" description="Basic and acidic residues" evidence="4">
    <location>
        <begin position="35"/>
        <end position="47"/>
    </location>
</feature>
<dbReference type="PROSITE" id="PS50174">
    <property type="entry name" value="G_PATCH"/>
    <property type="match status" value="1"/>
</dbReference>
<sequence length="589" mass="66242">MSGDTDDDDYMSMNFFAESEDLRPGLVHSRATKRRFEAEKKHQEANKMSRTKSTKQLMEDTRTEALNKPLGEENKGFNLLKMMGFKPGMGLGKAATAGSSLKEPIPIVVRANRGGLGQESEARERIEARLKTTSEAECSRMAQEFRNAKRSKALLQQVEADLRKSQRACYNLDSAQDITEPEQLWFWPGNTHPTSADGDVRNVVSLDEDVADGDIVSSDDGLVLQKRSWDESEEEEEKEEEEDVDPSERLRVLTDYLRRRHHYCIWCVIQFEDEEEVVANEEEEKEDDEEEEEEEEEEAAPAPAKSKAKNGLQVKANEAQEEEDEEDEVEEVDAEEEEEQEEEEEEEQEEEEQEEQEEEQEDQEEDEEAEGDSPKKPAKKAAASKDKKAAKSGKRKAANDEESAGGSDAKKLKLEDYVPESCIDSQEKRDSCSLVITMARGARPGDITELSGDIINLVIKGEKAFARYVDADTAAANLKLLEKEVGNGKLTRVEKCTSHETETQDNLLDVFRVPFECTVSRLKELFPGAKVYVLNDGFARLHFDSSEDLLNAVQNPACHTIDGSTIRFSLVKKFGQGGGFRGGNQSRGR</sequence>
<dbReference type="GO" id="GO:0000776">
    <property type="term" value="C:kinetochore"/>
    <property type="evidence" value="ECO:0007669"/>
    <property type="project" value="TreeGrafter"/>
</dbReference>
<evidence type="ECO:0000256" key="4">
    <source>
        <dbReference type="SAM" id="MobiDB-lite"/>
    </source>
</evidence>
<protein>
    <recommendedName>
        <fullName evidence="2">G patch domain-containing protein 11</fullName>
    </recommendedName>
    <alternativeName>
        <fullName evidence="3">Coiled-coil domain-containing protein 75</fullName>
    </alternativeName>
</protein>
<dbReference type="SMART" id="SM00443">
    <property type="entry name" value="G_patch"/>
    <property type="match status" value="1"/>
</dbReference>
<dbReference type="InterPro" id="IPR035979">
    <property type="entry name" value="RBD_domain_sf"/>
</dbReference>
<dbReference type="SMART" id="SM01173">
    <property type="entry name" value="DUF4187"/>
    <property type="match status" value="1"/>
</dbReference>
<feature type="compositionally biased region" description="Acidic residues" evidence="4">
    <location>
        <begin position="277"/>
        <end position="299"/>
    </location>
</feature>
<dbReference type="VEuPathDB" id="VectorBase:LOC119164188"/>
<organism evidence="6">
    <name type="scientific">Rhipicephalus microplus</name>
    <name type="common">Cattle tick</name>
    <name type="synonym">Boophilus microplus</name>
    <dbReference type="NCBI Taxonomy" id="6941"/>
    <lineage>
        <taxon>Eukaryota</taxon>
        <taxon>Metazoa</taxon>
        <taxon>Ecdysozoa</taxon>
        <taxon>Arthropoda</taxon>
        <taxon>Chelicerata</taxon>
        <taxon>Arachnida</taxon>
        <taxon>Acari</taxon>
        <taxon>Parasitiformes</taxon>
        <taxon>Ixodida</taxon>
        <taxon>Ixodoidea</taxon>
        <taxon>Ixodidae</taxon>
        <taxon>Rhipicephalinae</taxon>
        <taxon>Rhipicephalus</taxon>
        <taxon>Boophilus</taxon>
    </lineage>
</organism>
<dbReference type="EMBL" id="GHWJ01005335">
    <property type="protein sequence ID" value="NOV38072.1"/>
    <property type="molecule type" value="Transcribed_RNA"/>
</dbReference>
<comment type="similarity">
    <text evidence="1">Belongs to the GPATCH11 family.</text>
</comment>
<dbReference type="OrthoDB" id="786951at2759"/>
<proteinExistence type="inferred from homology"/>
<dbReference type="InterPro" id="IPR000467">
    <property type="entry name" value="G_patch_dom"/>
</dbReference>
<accession>A0A6M2CWC7</accession>
<evidence type="ECO:0000256" key="2">
    <source>
        <dbReference type="ARBA" id="ARBA00021978"/>
    </source>
</evidence>
<dbReference type="VEuPathDB" id="VectorBase:LOC119161511"/>